<protein>
    <recommendedName>
        <fullName evidence="4">CCHC-type domain-containing protein</fullName>
    </recommendedName>
</protein>
<dbReference type="SUPFAM" id="SSF57756">
    <property type="entry name" value="Retrovirus zinc finger-like domains"/>
    <property type="match status" value="1"/>
</dbReference>
<dbReference type="InterPro" id="IPR036875">
    <property type="entry name" value="Znf_CCHC_sf"/>
</dbReference>
<dbReference type="SMART" id="SM00343">
    <property type="entry name" value="ZnF_C2HC"/>
    <property type="match status" value="1"/>
</dbReference>
<name>A0ABQ9Z071_9CRUS</name>
<dbReference type="Proteomes" id="UP001234178">
    <property type="component" value="Unassembled WGS sequence"/>
</dbReference>
<evidence type="ECO:0000256" key="3">
    <source>
        <dbReference type="SAM" id="MobiDB-lite"/>
    </source>
</evidence>
<dbReference type="Gene3D" id="4.10.60.10">
    <property type="entry name" value="Zinc finger, CCHC-type"/>
    <property type="match status" value="1"/>
</dbReference>
<reference evidence="5 6" key="1">
    <citation type="journal article" date="2023" name="Nucleic Acids Res.">
        <title>The hologenome of Daphnia magna reveals possible DNA methylation and microbiome-mediated evolution of the host genome.</title>
        <authorList>
            <person name="Chaturvedi A."/>
            <person name="Li X."/>
            <person name="Dhandapani V."/>
            <person name="Marshall H."/>
            <person name="Kissane S."/>
            <person name="Cuenca-Cambronero M."/>
            <person name="Asole G."/>
            <person name="Calvet F."/>
            <person name="Ruiz-Romero M."/>
            <person name="Marangio P."/>
            <person name="Guigo R."/>
            <person name="Rago D."/>
            <person name="Mirbahai L."/>
            <person name="Eastwood N."/>
            <person name="Colbourne J.K."/>
            <person name="Zhou J."/>
            <person name="Mallon E."/>
            <person name="Orsini L."/>
        </authorList>
    </citation>
    <scope>NUCLEOTIDE SEQUENCE [LARGE SCALE GENOMIC DNA]</scope>
    <source>
        <strain evidence="5">LRV0_1</strain>
    </source>
</reference>
<keyword evidence="6" id="KW-1185">Reference proteome</keyword>
<dbReference type="PROSITE" id="PS50158">
    <property type="entry name" value="ZF_CCHC"/>
    <property type="match status" value="1"/>
</dbReference>
<keyword evidence="1" id="KW-0862">Zinc</keyword>
<comment type="caution">
    <text evidence="5">The sequence shown here is derived from an EMBL/GenBank/DDBJ whole genome shotgun (WGS) entry which is preliminary data.</text>
</comment>
<evidence type="ECO:0000313" key="6">
    <source>
        <dbReference type="Proteomes" id="UP001234178"/>
    </source>
</evidence>
<keyword evidence="1" id="KW-0479">Metal-binding</keyword>
<accession>A0ABQ9Z071</accession>
<feature type="domain" description="CCHC-type" evidence="4">
    <location>
        <begin position="650"/>
        <end position="666"/>
    </location>
</feature>
<dbReference type="PANTHER" id="PTHR33223:SF6">
    <property type="entry name" value="CCHC-TYPE DOMAIN-CONTAINING PROTEIN"/>
    <property type="match status" value="1"/>
</dbReference>
<keyword evidence="2" id="KW-0175">Coiled coil</keyword>
<keyword evidence="1" id="KW-0863">Zinc-finger</keyword>
<proteinExistence type="predicted"/>
<gene>
    <name evidence="5" type="ORF">OUZ56_011432</name>
</gene>
<feature type="region of interest" description="Disordered" evidence="3">
    <location>
        <begin position="616"/>
        <end position="646"/>
    </location>
</feature>
<evidence type="ECO:0000313" key="5">
    <source>
        <dbReference type="EMBL" id="KAK4006278.1"/>
    </source>
</evidence>
<dbReference type="PANTHER" id="PTHR33223">
    <property type="entry name" value="CCHC-TYPE DOMAIN-CONTAINING PROTEIN"/>
    <property type="match status" value="1"/>
</dbReference>
<evidence type="ECO:0000256" key="1">
    <source>
        <dbReference type="PROSITE-ProRule" id="PRU00047"/>
    </source>
</evidence>
<feature type="compositionally biased region" description="Gly residues" evidence="3">
    <location>
        <begin position="620"/>
        <end position="630"/>
    </location>
</feature>
<sequence>MDPMCKEIQKKLTFNEDNAVISEATLVNSSKTLESCVVQSRSNNEAEDNLAQNRLDYLDEQVNLIECQETSIHEEPEESKSAKSDWTRRTNEIYKNWAAVKQDFLEAFVSSKSFATSWCADCQALLLLYYISCDNCHMKRCEKCDQAFHKSHPFHLRTFYKEEISMTLLPEQFIVSGQVVACDVPVPCFPEDLTFILAYSSVLHVAKIRMPTRRIMSCLAGVADGPVCLLTPPMSPFLYCLGALRALVIVPCDLLSRIITHSTTRTVATPLKPARVVVPTTQVPSPSLRGGVSRLTYNLPVSATAVSRVPDMALPQDLIDALRNLTTAMGQDRLAAQNQAADLLNALDQQRQQSANLVQQLANNAAAGQNQQQQQNLPQAPVLPIPRIANAAVDSIPCFEGKLMDFPQDFIDFVDRVAVAEGWTDAQRIQVAARRLLKTALDWHIHIGHTHATWNNWSLAFTANFSPRLHVSEWLHLVEDRRQKNGESGIEYALDKHKVLRVAPIPLNEEKMVAFLIDGLASWQHVAAMTANRPANVTEFIQRIRELETLGVASRLVPPPAHGPVAPPWAPPVVPPAAPTATPPLAPSSAPDLNATLTAFGNQLVHQLTAQFNKMTIGSRGTGGGGGGGDRGGRSGGDRSGGGWVDPSKRKCYNCGVVGHISRHCPAKSGKGPTGS</sequence>
<feature type="coiled-coil region" evidence="2">
    <location>
        <begin position="333"/>
        <end position="364"/>
    </location>
</feature>
<dbReference type="InterPro" id="IPR001878">
    <property type="entry name" value="Znf_CCHC"/>
</dbReference>
<dbReference type="EMBL" id="JAOYFB010000002">
    <property type="protein sequence ID" value="KAK4006278.1"/>
    <property type="molecule type" value="Genomic_DNA"/>
</dbReference>
<evidence type="ECO:0000256" key="2">
    <source>
        <dbReference type="SAM" id="Coils"/>
    </source>
</evidence>
<evidence type="ECO:0000259" key="4">
    <source>
        <dbReference type="PROSITE" id="PS50158"/>
    </source>
</evidence>
<dbReference type="Pfam" id="PF00098">
    <property type="entry name" value="zf-CCHC"/>
    <property type="match status" value="1"/>
</dbReference>
<organism evidence="5 6">
    <name type="scientific">Daphnia magna</name>
    <dbReference type="NCBI Taxonomy" id="35525"/>
    <lineage>
        <taxon>Eukaryota</taxon>
        <taxon>Metazoa</taxon>
        <taxon>Ecdysozoa</taxon>
        <taxon>Arthropoda</taxon>
        <taxon>Crustacea</taxon>
        <taxon>Branchiopoda</taxon>
        <taxon>Diplostraca</taxon>
        <taxon>Cladocera</taxon>
        <taxon>Anomopoda</taxon>
        <taxon>Daphniidae</taxon>
        <taxon>Daphnia</taxon>
    </lineage>
</organism>